<evidence type="ECO:0000313" key="5">
    <source>
        <dbReference type="Proteomes" id="UP000717585"/>
    </source>
</evidence>
<name>A0A8J6BZR0_9EUKA</name>
<dbReference type="SMART" id="SM00042">
    <property type="entry name" value="CUB"/>
    <property type="match status" value="1"/>
</dbReference>
<reference evidence="4" key="1">
    <citation type="submission" date="2021-05" db="EMBL/GenBank/DDBJ databases">
        <title>A free-living protist that lacks canonical eukaryotic 1 DNA replication and segregation systems.</title>
        <authorList>
            <person name="Salas-Leiva D.E."/>
            <person name="Tromer E.C."/>
            <person name="Curtis B.A."/>
            <person name="Jerlstrom-Hultqvist J."/>
            <person name="Kolisko M."/>
            <person name="Yi Z."/>
            <person name="Salas-Leiva J.S."/>
            <person name="Gallot-Lavallee L."/>
            <person name="Kops G.J.P.L."/>
            <person name="Archibald J.M."/>
            <person name="Simpson A.G.B."/>
            <person name="Roger A.J."/>
        </authorList>
    </citation>
    <scope>NUCLEOTIDE SEQUENCE</scope>
    <source>
        <strain evidence="4">BICM</strain>
    </source>
</reference>
<evidence type="ECO:0000256" key="1">
    <source>
        <dbReference type="ARBA" id="ARBA00023157"/>
    </source>
</evidence>
<feature type="domain" description="CUB" evidence="3">
    <location>
        <begin position="54"/>
        <end position="179"/>
    </location>
</feature>
<accession>A0A8J6BZR0</accession>
<proteinExistence type="predicted"/>
<protein>
    <submittedName>
        <fullName evidence="4">CUB domain</fullName>
    </submittedName>
</protein>
<sequence length="1274" mass="139687">MRGPQRCSGPSLSVKVHSRISLNRVPRNAFLFCSFMLFFLVEASICAPLVEETCPSTVTWVNETFIGSISFPSNEEHVYSASSTCTWKIQPDPNQLAPGDEIHGICTAFTRLNVERFYDIVRVCGATESGALDEDNCHEYSGLYDLPTPQCFDSPVVFVQFEADRGMNYHGFSLDYYTNVTSSGTVCDRQLVMTGTTVDFDFTTASLTAGDSVDCTWVFLTTRANNTAGVYFKEGSSSSGRTDLVSFVNSGAYALENMLAPRQTHAKAVTVSVELPSYTPGSNDVTIVGEFISLTNYDITPMDSFGTLVDCSSTADQTRLCAVELSNNLSSSTFGSVQVRRLGVEFYQQTWDETFLISSEYSGCDAWTGPMIGFRRGALIHVQHTEGNAGLYSGWVFARFNETDDGLVYVSDWPDDIARYSAHYDTTTLTLSSMMAVPNTNVDRFAGTGQGVLPSTVAMLYTSSLLLAYPMMFNDTDPLYAFPTGLGHPQLLRLPSALQPKEISMTEKVIAVTGCYGDDNIPEMYLFARNSTDSAGGFVDAGYFKPIADYTATACEVMPVQIEYDEENGLTYVGLGVPNMNRLDVIVIDEFWETDIEVEVGHCIVDHYVVEGDGSIKVGREPNPSRTGDMAYDMLSYDMAGKRVLFYNVENVVNDRRALPPTSSVYCPPAPATCHVDAASAIAYAHPNRFLNPGILDEYTAHPTIMWSNGSLLLHTSTFRLSEVDYLIHSPKEYDCFAGTHRSEQYFGACVFCDPHTFSPFGEDACHACTDEQYCPAGAYAPLTYSALVNGTRTHSLGIPSETAVDFSSWVIDKASDFAELTVIVTVLVALFYCGCICSCCMVLESIAVLYIHVIKDQDRFKSKWHPMRWFEAAHSAFISFARPLDLAKEKFVPFNVNQATTRSRNGYYVSSRGNCTGFLMTPFFGIILAYLLIYAGLFFRSYTSDASSNESNAVVSTEQLKRSFIDSATTTLLDFDTDLGYTLYVKLMYFADMTCSGQCIESLTSTGCFTNNVPCQDLDYHCIGEYVDGDPDKGGNCTIVVEIPGIALQSTAQLAVDFGSIYTEAVEITVGHRVLGWESVSDGATDASDAATPDGIIEINTTDMIHFSKTSSVSLYNGSVMAGDASREWTNTPSARRIQHADLTGTRFRESAMSSFDFTPKPSFDSQTTTDYIISESVPMRVILDLETNIPVALTTKSRVLNISGVITALFVTVFAVYKAYVGVLVAAKYFVSNGRQLLKVVTAKVKGRSSPYSGMSTSNPLTRSPSAVLATF</sequence>
<keyword evidence="1" id="KW-1015">Disulfide bond</keyword>
<keyword evidence="5" id="KW-1185">Reference proteome</keyword>
<evidence type="ECO:0000259" key="3">
    <source>
        <dbReference type="PROSITE" id="PS01180"/>
    </source>
</evidence>
<dbReference type="Proteomes" id="UP000717585">
    <property type="component" value="Unassembled WGS sequence"/>
</dbReference>
<comment type="caution">
    <text evidence="4">The sequence shown here is derived from an EMBL/GenBank/DDBJ whole genome shotgun (WGS) entry which is preliminary data.</text>
</comment>
<evidence type="ECO:0000256" key="2">
    <source>
        <dbReference type="SAM" id="Phobius"/>
    </source>
</evidence>
<gene>
    <name evidence="4" type="ORF">J8273_2693</name>
</gene>
<feature type="transmembrane region" description="Helical" evidence="2">
    <location>
        <begin position="821"/>
        <end position="854"/>
    </location>
</feature>
<feature type="transmembrane region" description="Helical" evidence="2">
    <location>
        <begin position="1207"/>
        <end position="1233"/>
    </location>
</feature>
<dbReference type="SUPFAM" id="SSF49854">
    <property type="entry name" value="Spermadhesin, CUB domain"/>
    <property type="match status" value="1"/>
</dbReference>
<evidence type="ECO:0000313" key="4">
    <source>
        <dbReference type="EMBL" id="KAG9395781.1"/>
    </source>
</evidence>
<feature type="transmembrane region" description="Helical" evidence="2">
    <location>
        <begin position="919"/>
        <end position="940"/>
    </location>
</feature>
<keyword evidence="2" id="KW-0472">Membrane</keyword>
<dbReference type="Gene3D" id="2.60.120.290">
    <property type="entry name" value="Spermadhesin, CUB domain"/>
    <property type="match status" value="1"/>
</dbReference>
<keyword evidence="2" id="KW-0812">Transmembrane</keyword>
<organism evidence="4 5">
    <name type="scientific">Carpediemonas membranifera</name>
    <dbReference type="NCBI Taxonomy" id="201153"/>
    <lineage>
        <taxon>Eukaryota</taxon>
        <taxon>Metamonada</taxon>
        <taxon>Carpediemonas-like organisms</taxon>
        <taxon>Carpediemonas</taxon>
    </lineage>
</organism>
<dbReference type="InterPro" id="IPR000859">
    <property type="entry name" value="CUB_dom"/>
</dbReference>
<dbReference type="PROSITE" id="PS01180">
    <property type="entry name" value="CUB"/>
    <property type="match status" value="1"/>
</dbReference>
<dbReference type="EMBL" id="JAHDYR010000008">
    <property type="protein sequence ID" value="KAG9395781.1"/>
    <property type="molecule type" value="Genomic_DNA"/>
</dbReference>
<dbReference type="InterPro" id="IPR035914">
    <property type="entry name" value="Sperma_CUB_dom_sf"/>
</dbReference>
<keyword evidence="2" id="KW-1133">Transmembrane helix</keyword>
<dbReference type="AlphaFoldDB" id="A0A8J6BZR0"/>